<dbReference type="AlphaFoldDB" id="A0A6P8X3B3"/>
<feature type="region of interest" description="Disordered" evidence="1">
    <location>
        <begin position="1"/>
        <end position="86"/>
    </location>
</feature>
<dbReference type="RefSeq" id="XP_034110661.1">
    <property type="nucleotide sequence ID" value="XM_034254770.2"/>
</dbReference>
<dbReference type="Proteomes" id="UP000515160">
    <property type="component" value="Chromosome 3"/>
</dbReference>
<protein>
    <submittedName>
        <fullName evidence="3">Bromodomain and WD repeat-containing DDB_G0285837-like</fullName>
    </submittedName>
</protein>
<sequence>MRIDYRSTTVVGGMANEPGQQTSRQQHHLLPDDDDDDDDDDVDVDHQPLRWRRIAKQGAGNRRDSLLKPVRKVGQPNRQTAKQPNS</sequence>
<gene>
    <name evidence="3" type="primary">LOC117572135</name>
</gene>
<reference evidence="3" key="1">
    <citation type="submission" date="2025-08" db="UniProtKB">
        <authorList>
            <consortium name="RefSeq"/>
        </authorList>
    </citation>
    <scope>IDENTIFICATION</scope>
    <source>
        <strain evidence="3">15112-1751.03</strain>
        <tissue evidence="3">Whole Adult</tissue>
    </source>
</reference>
<keyword evidence="2" id="KW-1185">Reference proteome</keyword>
<proteinExistence type="predicted"/>
<evidence type="ECO:0000256" key="1">
    <source>
        <dbReference type="SAM" id="MobiDB-lite"/>
    </source>
</evidence>
<organism evidence="2 3">
    <name type="scientific">Drosophila albomicans</name>
    <name type="common">Fruit fly</name>
    <dbReference type="NCBI Taxonomy" id="7291"/>
    <lineage>
        <taxon>Eukaryota</taxon>
        <taxon>Metazoa</taxon>
        <taxon>Ecdysozoa</taxon>
        <taxon>Arthropoda</taxon>
        <taxon>Hexapoda</taxon>
        <taxon>Insecta</taxon>
        <taxon>Pterygota</taxon>
        <taxon>Neoptera</taxon>
        <taxon>Endopterygota</taxon>
        <taxon>Diptera</taxon>
        <taxon>Brachycera</taxon>
        <taxon>Muscomorpha</taxon>
        <taxon>Ephydroidea</taxon>
        <taxon>Drosophilidae</taxon>
        <taxon>Drosophila</taxon>
    </lineage>
</organism>
<feature type="compositionally biased region" description="Acidic residues" evidence="1">
    <location>
        <begin position="32"/>
        <end position="43"/>
    </location>
</feature>
<dbReference type="GeneID" id="117572135"/>
<evidence type="ECO:0000313" key="3">
    <source>
        <dbReference type="RefSeq" id="XP_034110661.1"/>
    </source>
</evidence>
<feature type="compositionally biased region" description="Polar residues" evidence="1">
    <location>
        <begin position="1"/>
        <end position="10"/>
    </location>
</feature>
<evidence type="ECO:0000313" key="2">
    <source>
        <dbReference type="Proteomes" id="UP000515160"/>
    </source>
</evidence>
<feature type="compositionally biased region" description="Polar residues" evidence="1">
    <location>
        <begin position="76"/>
        <end position="86"/>
    </location>
</feature>
<accession>A0A6P8X3B3</accession>
<name>A0A6P8X3B3_DROAB</name>